<dbReference type="InterPro" id="IPR036237">
    <property type="entry name" value="Xyl_isomerase-like_sf"/>
</dbReference>
<organism evidence="2 3">
    <name type="scientific">Megasphaera massiliensis</name>
    <dbReference type="NCBI Taxonomy" id="1232428"/>
    <lineage>
        <taxon>Bacteria</taxon>
        <taxon>Bacillati</taxon>
        <taxon>Bacillota</taxon>
        <taxon>Negativicutes</taxon>
        <taxon>Veillonellales</taxon>
        <taxon>Veillonellaceae</taxon>
        <taxon>Megasphaera</taxon>
    </lineage>
</organism>
<accession>A0ABT1SPF0</accession>
<dbReference type="InterPro" id="IPR013022">
    <property type="entry name" value="Xyl_isomerase-like_TIM-brl"/>
</dbReference>
<dbReference type="GO" id="GO:0016853">
    <property type="term" value="F:isomerase activity"/>
    <property type="evidence" value="ECO:0007669"/>
    <property type="project" value="UniProtKB-KW"/>
</dbReference>
<dbReference type="RefSeq" id="WP_062411721.1">
    <property type="nucleotide sequence ID" value="NZ_JAJCIO010000002.1"/>
</dbReference>
<comment type="caution">
    <text evidence="2">The sequence shown here is derived from an EMBL/GenBank/DDBJ whole genome shotgun (WGS) entry which is preliminary data.</text>
</comment>
<sequence length="309" mass="34813">MREIVPSMHFLENFMPVVGNEPFAVKMLEKASEIPFYKAVELGYIRDNACRKAVRRIAENRNWQVTAWCSPVIADAGLSLSSLDVSERRKAVEMAKELVAGAAEFGAHRVGLQSGPDVDASLRADAKKALMDSCLEISEFARQYENLYLIIEPLDRFVHKKQLLGPIKEVVEWFAALKKDASNFYIHWDSAHEKLGGADLLESLRLSAPFLAQFHICNCVTEEGHPYRGDFHMDVGQAPDFKTWGYLTPEVGAEMLREAASFDPIDGVPRMTCALEVRSHLADDLWAKERLIRTFLMRTFDLAGISYDA</sequence>
<reference evidence="2 3" key="1">
    <citation type="submission" date="2022-06" db="EMBL/GenBank/DDBJ databases">
        <title>Isolation of gut microbiota from human fecal samples.</title>
        <authorList>
            <person name="Pamer E.G."/>
            <person name="Barat B."/>
            <person name="Waligurski E."/>
            <person name="Medina S."/>
            <person name="Paddock L."/>
            <person name="Mostad J."/>
        </authorList>
    </citation>
    <scope>NUCLEOTIDE SEQUENCE [LARGE SCALE GENOMIC DNA]</scope>
    <source>
        <strain evidence="2 3">DFI.1.1</strain>
    </source>
</reference>
<evidence type="ECO:0000259" key="1">
    <source>
        <dbReference type="Pfam" id="PF01261"/>
    </source>
</evidence>
<feature type="domain" description="Xylose isomerase-like TIM barrel" evidence="1">
    <location>
        <begin position="46"/>
        <end position="241"/>
    </location>
</feature>
<keyword evidence="3" id="KW-1185">Reference proteome</keyword>
<keyword evidence="2" id="KW-0413">Isomerase</keyword>
<protein>
    <submittedName>
        <fullName evidence="2">Sugar phosphate isomerase/epimerase</fullName>
    </submittedName>
</protein>
<dbReference type="Gene3D" id="3.20.20.150">
    <property type="entry name" value="Divalent-metal-dependent TIM barrel enzymes"/>
    <property type="match status" value="1"/>
</dbReference>
<proteinExistence type="predicted"/>
<dbReference type="EMBL" id="JANGEW010000002">
    <property type="protein sequence ID" value="MCQ5341745.1"/>
    <property type="molecule type" value="Genomic_DNA"/>
</dbReference>
<dbReference type="SUPFAM" id="SSF51658">
    <property type="entry name" value="Xylose isomerase-like"/>
    <property type="match status" value="1"/>
</dbReference>
<evidence type="ECO:0000313" key="3">
    <source>
        <dbReference type="Proteomes" id="UP001206692"/>
    </source>
</evidence>
<gene>
    <name evidence="2" type="ORF">NE675_01670</name>
</gene>
<evidence type="ECO:0000313" key="2">
    <source>
        <dbReference type="EMBL" id="MCQ5341745.1"/>
    </source>
</evidence>
<dbReference type="Proteomes" id="UP001206692">
    <property type="component" value="Unassembled WGS sequence"/>
</dbReference>
<dbReference type="Pfam" id="PF01261">
    <property type="entry name" value="AP_endonuc_2"/>
    <property type="match status" value="1"/>
</dbReference>
<name>A0ABT1SPF0_9FIRM</name>